<protein>
    <recommendedName>
        <fullName evidence="3">DUF1579 domain-containing protein</fullName>
    </recommendedName>
</protein>
<evidence type="ECO:0000313" key="1">
    <source>
        <dbReference type="EMBL" id="GGB14939.1"/>
    </source>
</evidence>
<name>A0A916SV46_9MICO</name>
<keyword evidence="2" id="KW-1185">Reference proteome</keyword>
<comment type="caution">
    <text evidence="1">The sequence shown here is derived from an EMBL/GenBank/DDBJ whole genome shotgun (WGS) entry which is preliminary data.</text>
</comment>
<organism evidence="1 2">
    <name type="scientific">Conyzicola nivalis</name>
    <dbReference type="NCBI Taxonomy" id="1477021"/>
    <lineage>
        <taxon>Bacteria</taxon>
        <taxon>Bacillati</taxon>
        <taxon>Actinomycetota</taxon>
        <taxon>Actinomycetes</taxon>
        <taxon>Micrococcales</taxon>
        <taxon>Microbacteriaceae</taxon>
        <taxon>Conyzicola</taxon>
    </lineage>
</organism>
<dbReference type="AlphaFoldDB" id="A0A916SV46"/>
<sequence length="158" mass="18187">MADEHDFDFIFGEWQIHNRKLRDVTDPDCTEWIEFDATGHAEPIFGGLGHIDRMFVPTSAVVDGFEGLAIRQFDPAARVWRIWWASSWAPGHIDPPMEGIWADGRGVFYGDDMIGGRSVKLRFEWTTDDTHSATWQQSFSYNGGVTWGLNWVMDFSRR</sequence>
<evidence type="ECO:0000313" key="2">
    <source>
        <dbReference type="Proteomes" id="UP000606922"/>
    </source>
</evidence>
<evidence type="ECO:0008006" key="3">
    <source>
        <dbReference type="Google" id="ProtNLM"/>
    </source>
</evidence>
<dbReference type="Proteomes" id="UP000606922">
    <property type="component" value="Unassembled WGS sequence"/>
</dbReference>
<dbReference type="RefSeq" id="WP_188511737.1">
    <property type="nucleotide sequence ID" value="NZ_BMGB01000002.1"/>
</dbReference>
<reference evidence="1" key="1">
    <citation type="journal article" date="2014" name="Int. J. Syst. Evol. Microbiol.">
        <title>Complete genome sequence of Corynebacterium casei LMG S-19264T (=DSM 44701T), isolated from a smear-ripened cheese.</title>
        <authorList>
            <consortium name="US DOE Joint Genome Institute (JGI-PGF)"/>
            <person name="Walter F."/>
            <person name="Albersmeier A."/>
            <person name="Kalinowski J."/>
            <person name="Ruckert C."/>
        </authorList>
    </citation>
    <scope>NUCLEOTIDE SEQUENCE</scope>
    <source>
        <strain evidence="1">CGMCC 1.12813</strain>
    </source>
</reference>
<proteinExistence type="predicted"/>
<gene>
    <name evidence="1" type="ORF">GCM10010979_31910</name>
</gene>
<reference evidence="1" key="2">
    <citation type="submission" date="2020-09" db="EMBL/GenBank/DDBJ databases">
        <authorList>
            <person name="Sun Q."/>
            <person name="Zhou Y."/>
        </authorList>
    </citation>
    <scope>NUCLEOTIDE SEQUENCE</scope>
    <source>
        <strain evidence="1">CGMCC 1.12813</strain>
    </source>
</reference>
<accession>A0A916SV46</accession>
<dbReference type="EMBL" id="BMGB01000002">
    <property type="protein sequence ID" value="GGB14939.1"/>
    <property type="molecule type" value="Genomic_DNA"/>
</dbReference>